<dbReference type="EMBL" id="ML120424">
    <property type="protein sequence ID" value="RPA95541.1"/>
    <property type="molecule type" value="Genomic_DNA"/>
</dbReference>
<feature type="coiled-coil region" evidence="1">
    <location>
        <begin position="222"/>
        <end position="249"/>
    </location>
</feature>
<evidence type="ECO:0000313" key="2">
    <source>
        <dbReference type="EMBL" id="RPA95541.1"/>
    </source>
</evidence>
<dbReference type="GO" id="GO:0003676">
    <property type="term" value="F:nucleic acid binding"/>
    <property type="evidence" value="ECO:0007669"/>
    <property type="project" value="InterPro"/>
</dbReference>
<sequence>MVNTVTTTPVSTSLNTMSTTNTINTTNTITTATSACTTQDPIIAIENYDIEFSLLDLINSAALDPDARSGRPKVLGEVEIDRLVEFVKRDFVTRRMGLRDIRRESGFSHVSDTTIFKALSQRGIHAYREIFKFILNADNKLKRLNYCLPRAAWTPENEWANYAFTDEMSIEIGGLFGPSTVWREKGEKWLDDCVGAKKKRGLSVMCWGMISWDWKGPFWVWEPETEEEKAKAMEEIKEYNRNCKEEEKRLNDIWRSSEEWRELKAKELKIQREAWAIGRRTGVKTKTTQSWRGKKFKVKSLKRGDTRGVDSWRYVTALARPLLWPLCKERLQQNPGFLLMEDNALAHHSDFTTFERTKEGIPKTRRGKERVTCTGEMKIILQEEWDRITIEEVNQQICRLPKIMTKCIEKNGGNKFHG</sequence>
<name>A0A3N4JFQ4_9PEZI</name>
<evidence type="ECO:0008006" key="4">
    <source>
        <dbReference type="Google" id="ProtNLM"/>
    </source>
</evidence>
<keyword evidence="1" id="KW-0175">Coiled coil</keyword>
<dbReference type="InterPro" id="IPR036397">
    <property type="entry name" value="RNaseH_sf"/>
</dbReference>
<gene>
    <name evidence="2" type="ORF">L873DRAFT_1837083</name>
</gene>
<dbReference type="Proteomes" id="UP000276215">
    <property type="component" value="Unassembled WGS sequence"/>
</dbReference>
<protein>
    <recommendedName>
        <fullName evidence="4">Tc1-like transposase DDE domain-containing protein</fullName>
    </recommendedName>
</protein>
<dbReference type="AlphaFoldDB" id="A0A3N4JFQ4"/>
<evidence type="ECO:0000313" key="3">
    <source>
        <dbReference type="Proteomes" id="UP000276215"/>
    </source>
</evidence>
<keyword evidence="3" id="KW-1185">Reference proteome</keyword>
<organism evidence="2 3">
    <name type="scientific">Choiromyces venosus 120613-1</name>
    <dbReference type="NCBI Taxonomy" id="1336337"/>
    <lineage>
        <taxon>Eukaryota</taxon>
        <taxon>Fungi</taxon>
        <taxon>Dikarya</taxon>
        <taxon>Ascomycota</taxon>
        <taxon>Pezizomycotina</taxon>
        <taxon>Pezizomycetes</taxon>
        <taxon>Pezizales</taxon>
        <taxon>Tuberaceae</taxon>
        <taxon>Choiromyces</taxon>
    </lineage>
</organism>
<dbReference type="OrthoDB" id="4843387at2759"/>
<accession>A0A3N4JFQ4</accession>
<reference evidence="2 3" key="1">
    <citation type="journal article" date="2018" name="Nat. Ecol. Evol.">
        <title>Pezizomycetes genomes reveal the molecular basis of ectomycorrhizal truffle lifestyle.</title>
        <authorList>
            <person name="Murat C."/>
            <person name="Payen T."/>
            <person name="Noel B."/>
            <person name="Kuo A."/>
            <person name="Morin E."/>
            <person name="Chen J."/>
            <person name="Kohler A."/>
            <person name="Krizsan K."/>
            <person name="Balestrini R."/>
            <person name="Da Silva C."/>
            <person name="Montanini B."/>
            <person name="Hainaut M."/>
            <person name="Levati E."/>
            <person name="Barry K.W."/>
            <person name="Belfiori B."/>
            <person name="Cichocki N."/>
            <person name="Clum A."/>
            <person name="Dockter R.B."/>
            <person name="Fauchery L."/>
            <person name="Guy J."/>
            <person name="Iotti M."/>
            <person name="Le Tacon F."/>
            <person name="Lindquist E.A."/>
            <person name="Lipzen A."/>
            <person name="Malagnac F."/>
            <person name="Mello A."/>
            <person name="Molinier V."/>
            <person name="Miyauchi S."/>
            <person name="Poulain J."/>
            <person name="Riccioni C."/>
            <person name="Rubini A."/>
            <person name="Sitrit Y."/>
            <person name="Splivallo R."/>
            <person name="Traeger S."/>
            <person name="Wang M."/>
            <person name="Zifcakova L."/>
            <person name="Wipf D."/>
            <person name="Zambonelli A."/>
            <person name="Paolocci F."/>
            <person name="Nowrousian M."/>
            <person name="Ottonello S."/>
            <person name="Baldrian P."/>
            <person name="Spatafora J.W."/>
            <person name="Henrissat B."/>
            <person name="Nagy L.G."/>
            <person name="Aury J.M."/>
            <person name="Wincker P."/>
            <person name="Grigoriev I.V."/>
            <person name="Bonfante P."/>
            <person name="Martin F.M."/>
        </authorList>
    </citation>
    <scope>NUCLEOTIDE SEQUENCE [LARGE SCALE GENOMIC DNA]</scope>
    <source>
        <strain evidence="2 3">120613-1</strain>
    </source>
</reference>
<evidence type="ECO:0000256" key="1">
    <source>
        <dbReference type="SAM" id="Coils"/>
    </source>
</evidence>
<dbReference type="Gene3D" id="3.30.420.10">
    <property type="entry name" value="Ribonuclease H-like superfamily/Ribonuclease H"/>
    <property type="match status" value="1"/>
</dbReference>
<proteinExistence type="predicted"/>